<feature type="chain" id="PRO_5043763590" evidence="1">
    <location>
        <begin position="24"/>
        <end position="44"/>
    </location>
</feature>
<evidence type="ECO:0000256" key="1">
    <source>
        <dbReference type="SAM" id="SignalP"/>
    </source>
</evidence>
<dbReference type="Proteomes" id="UP000010102">
    <property type="component" value="Chromosome"/>
</dbReference>
<keyword evidence="1" id="KW-0732">Signal</keyword>
<dbReference type="AlphaFoldDB" id="A0AAV2UZD3"/>
<reference evidence="2 3" key="1">
    <citation type="submission" date="2011-07" db="EMBL/GenBank/DDBJ databases">
        <authorList>
            <person name="Genoscope - CEA"/>
        </authorList>
    </citation>
    <scope>NUCLEOTIDE SEQUENCE [LARGE SCALE GENOMIC DNA]</scope>
    <source>
        <strain evidence="3">lorraine</strain>
    </source>
</reference>
<organism evidence="2 3">
    <name type="scientific">Legionella pneumophila subsp. pneumophila</name>
    <dbReference type="NCBI Taxonomy" id="91891"/>
    <lineage>
        <taxon>Bacteria</taxon>
        <taxon>Pseudomonadati</taxon>
        <taxon>Pseudomonadota</taxon>
        <taxon>Gammaproteobacteria</taxon>
        <taxon>Legionellales</taxon>
        <taxon>Legionellaceae</taxon>
        <taxon>Legionella</taxon>
    </lineage>
</organism>
<gene>
    <name evidence="2" type="ORF">LPO_3125</name>
</gene>
<evidence type="ECO:0000313" key="3">
    <source>
        <dbReference type="Proteomes" id="UP000010102"/>
    </source>
</evidence>
<proteinExistence type="predicted"/>
<feature type="signal peptide" evidence="1">
    <location>
        <begin position="1"/>
        <end position="23"/>
    </location>
</feature>
<name>A0AAV2UZD3_LEGPN</name>
<dbReference type="KEGG" id="lpo:LPO_3125"/>
<sequence length="44" mass="4943">MFYRRITPSLFVLSLIKSTVSQAASKKDYMLIVVRGGSPNQLII</sequence>
<accession>A0AAV2UZD3</accession>
<dbReference type="EMBL" id="FQ958210">
    <property type="protein sequence ID" value="CCD07056.1"/>
    <property type="molecule type" value="Genomic_DNA"/>
</dbReference>
<protein>
    <submittedName>
        <fullName evidence="2">Uncharacterized protein</fullName>
    </submittedName>
</protein>
<evidence type="ECO:0000313" key="2">
    <source>
        <dbReference type="EMBL" id="CCD07056.1"/>
    </source>
</evidence>